<accession>A0A846RWF2</accession>
<dbReference type="EC" id="6.3.5.6" evidence="3"/>
<dbReference type="GO" id="GO:0050567">
    <property type="term" value="F:glutaminyl-tRNA synthase (glutamine-hydrolyzing) activity"/>
    <property type="evidence" value="ECO:0007669"/>
    <property type="project" value="UniProtKB-EC"/>
</dbReference>
<dbReference type="PANTHER" id="PTHR11895">
    <property type="entry name" value="TRANSAMIDASE"/>
    <property type="match status" value="1"/>
</dbReference>
<protein>
    <submittedName>
        <fullName evidence="3">Aspartyl-tRNA(Asn)/glutamyl-tRNA(Gln) amidotransferase subunit A</fullName>
        <ecNumber evidence="3">6.3.5.6</ecNumber>
        <ecNumber evidence="3">6.3.5.7</ecNumber>
    </submittedName>
</protein>
<dbReference type="InterPro" id="IPR036928">
    <property type="entry name" value="AS_sf"/>
</dbReference>
<dbReference type="RefSeq" id="WP_209043829.1">
    <property type="nucleotide sequence ID" value="NZ_JAATJN010000001.1"/>
</dbReference>
<dbReference type="InterPro" id="IPR023631">
    <property type="entry name" value="Amidase_dom"/>
</dbReference>
<dbReference type="GO" id="GO:0050566">
    <property type="term" value="F:asparaginyl-tRNA synthase (glutamine-hydrolyzing) activity"/>
    <property type="evidence" value="ECO:0007669"/>
    <property type="project" value="UniProtKB-EC"/>
</dbReference>
<comment type="caution">
    <text evidence="3">The sequence shown here is derived from an EMBL/GenBank/DDBJ whole genome shotgun (WGS) entry which is preliminary data.</text>
</comment>
<feature type="domain" description="Amidase" evidence="2">
    <location>
        <begin position="4"/>
        <end position="439"/>
    </location>
</feature>
<dbReference type="EMBL" id="JAATJN010000001">
    <property type="protein sequence ID" value="NJC55228.1"/>
    <property type="molecule type" value="Genomic_DNA"/>
</dbReference>
<proteinExistence type="predicted"/>
<dbReference type="SUPFAM" id="SSF75304">
    <property type="entry name" value="Amidase signature (AS) enzymes"/>
    <property type="match status" value="1"/>
</dbReference>
<keyword evidence="3" id="KW-0436">Ligase</keyword>
<dbReference type="InterPro" id="IPR000120">
    <property type="entry name" value="Amidase"/>
</dbReference>
<sequence>MQSLERTLAAVEGSGRDLNAVTSVMSDRARTLERKTAERASAGQPARSLDGVAFAVKDVIDVAGHPTTMGSKVSSGPDPSTTAPVVSLLERAGALPVAKTNCQEYSYGILGDESAFGRVINPIDPALCTGGSSSGSAALVAAGMVPLALGTDTAGSVRVPAACQGIIGFKPTFGAVPTEGVFPLSPSFDTVGLFARELPLLAEAFKVIVGGRQGPTRAEASLAGTPTASRTPGASLAGTPTVDLSLLKPADESSTEALTWAEHHLGESALAAATSANFDRLTHLIERGIGFYDIVRRYEAYVLHKQFLDDQGEQYQPGVWAKILAGQDIAEADYRSNVASLDELRASAESFFDDVDFLITPAIDGEVTEWDELGPGSAAKFMRYSLPFNVLGWPAVTLPIGAAIEGAMSASEPAMTAASRAKPASVQVVGPPHSDEKLLEFVAGL</sequence>
<dbReference type="EC" id="6.3.5.7" evidence="3"/>
<evidence type="ECO:0000256" key="1">
    <source>
        <dbReference type="SAM" id="MobiDB-lite"/>
    </source>
</evidence>
<gene>
    <name evidence="3" type="ORF">BKA07_000263</name>
</gene>
<dbReference type="GO" id="GO:0016740">
    <property type="term" value="F:transferase activity"/>
    <property type="evidence" value="ECO:0007669"/>
    <property type="project" value="UniProtKB-KW"/>
</dbReference>
<dbReference type="PANTHER" id="PTHR11895:SF176">
    <property type="entry name" value="AMIDASE AMID-RELATED"/>
    <property type="match status" value="1"/>
</dbReference>
<reference evidence="3 4" key="1">
    <citation type="submission" date="2020-03" db="EMBL/GenBank/DDBJ databases">
        <title>Sequencing the genomes of 1000 actinobacteria strains.</title>
        <authorList>
            <person name="Klenk H.-P."/>
        </authorList>
    </citation>
    <scope>NUCLEOTIDE SEQUENCE [LARGE SCALE GENOMIC DNA]</scope>
    <source>
        <strain evidence="3 4">DSM 18964</strain>
    </source>
</reference>
<keyword evidence="3" id="KW-0808">Transferase</keyword>
<dbReference type="Pfam" id="PF01425">
    <property type="entry name" value="Amidase"/>
    <property type="match status" value="1"/>
</dbReference>
<evidence type="ECO:0000313" key="4">
    <source>
        <dbReference type="Proteomes" id="UP000576792"/>
    </source>
</evidence>
<dbReference type="InterPro" id="IPR020556">
    <property type="entry name" value="Amidase_CS"/>
</dbReference>
<dbReference type="Proteomes" id="UP000576792">
    <property type="component" value="Unassembled WGS sequence"/>
</dbReference>
<dbReference type="Gene3D" id="3.90.1300.10">
    <property type="entry name" value="Amidase signature (AS) domain"/>
    <property type="match status" value="1"/>
</dbReference>
<organism evidence="3 4">
    <name type="scientific">Brevibacterium marinum</name>
    <dbReference type="NCBI Taxonomy" id="418643"/>
    <lineage>
        <taxon>Bacteria</taxon>
        <taxon>Bacillati</taxon>
        <taxon>Actinomycetota</taxon>
        <taxon>Actinomycetes</taxon>
        <taxon>Micrococcales</taxon>
        <taxon>Brevibacteriaceae</taxon>
        <taxon>Brevibacterium</taxon>
    </lineage>
</organism>
<dbReference type="PROSITE" id="PS00571">
    <property type="entry name" value="AMIDASES"/>
    <property type="match status" value="1"/>
</dbReference>
<evidence type="ECO:0000259" key="2">
    <source>
        <dbReference type="Pfam" id="PF01425"/>
    </source>
</evidence>
<name>A0A846RWF2_9MICO</name>
<keyword evidence="4" id="KW-1185">Reference proteome</keyword>
<evidence type="ECO:0000313" key="3">
    <source>
        <dbReference type="EMBL" id="NJC55228.1"/>
    </source>
</evidence>
<dbReference type="AlphaFoldDB" id="A0A846RWF2"/>
<feature type="region of interest" description="Disordered" evidence="1">
    <location>
        <begin position="216"/>
        <end position="235"/>
    </location>
</feature>